<dbReference type="AlphaFoldDB" id="A0A1G2HK49"/>
<dbReference type="GO" id="GO:0008270">
    <property type="term" value="F:zinc ion binding"/>
    <property type="evidence" value="ECO:0007669"/>
    <property type="project" value="UniProtKB-UniRule"/>
</dbReference>
<dbReference type="GO" id="GO:0004521">
    <property type="term" value="F:RNA endonuclease activity"/>
    <property type="evidence" value="ECO:0007669"/>
    <property type="project" value="UniProtKB-UniRule"/>
</dbReference>
<dbReference type="GO" id="GO:0005737">
    <property type="term" value="C:cytoplasm"/>
    <property type="evidence" value="ECO:0007669"/>
    <property type="project" value="UniProtKB-SubCell"/>
</dbReference>
<name>A0A1G2HK49_9BACT</name>
<dbReference type="Proteomes" id="UP000178509">
    <property type="component" value="Unassembled WGS sequence"/>
</dbReference>
<comment type="caution">
    <text evidence="8">The sequence shown here is derived from an EMBL/GenBank/DDBJ whole genome shotgun (WGS) entry which is preliminary data.</text>
</comment>
<keyword evidence="7" id="KW-0963">Cytoplasm</keyword>
<reference evidence="8 9" key="1">
    <citation type="journal article" date="2016" name="Nat. Commun.">
        <title>Thousands of microbial genomes shed light on interconnected biogeochemical processes in an aquifer system.</title>
        <authorList>
            <person name="Anantharaman K."/>
            <person name="Brown C.T."/>
            <person name="Hug L.A."/>
            <person name="Sharon I."/>
            <person name="Castelle C.J."/>
            <person name="Probst A.J."/>
            <person name="Thomas B.C."/>
            <person name="Singh A."/>
            <person name="Wilkins M.J."/>
            <person name="Karaoz U."/>
            <person name="Brodie E.L."/>
            <person name="Williams K.H."/>
            <person name="Hubbard S.S."/>
            <person name="Banfield J.F."/>
        </authorList>
    </citation>
    <scope>NUCLEOTIDE SEQUENCE [LARGE SCALE GENOMIC DNA]</scope>
</reference>
<feature type="binding site" evidence="7">
    <location>
        <position position="98"/>
    </location>
    <ligand>
        <name>Zn(2+)</name>
        <dbReference type="ChEBI" id="CHEBI:29105"/>
        <note>catalytic</note>
    </ligand>
</feature>
<evidence type="ECO:0000256" key="1">
    <source>
        <dbReference type="ARBA" id="ARBA00010875"/>
    </source>
</evidence>
<dbReference type="EC" id="3.1.-.-" evidence="7"/>
<dbReference type="NCBIfam" id="TIGR00043">
    <property type="entry name" value="rRNA maturation RNase YbeY"/>
    <property type="match status" value="1"/>
</dbReference>
<comment type="function">
    <text evidence="7">Single strand-specific metallo-endoribonuclease involved in late-stage 70S ribosome quality control and in maturation of the 3' terminus of the 16S rRNA.</text>
</comment>
<evidence type="ECO:0000256" key="3">
    <source>
        <dbReference type="ARBA" id="ARBA00022723"/>
    </source>
</evidence>
<dbReference type="SUPFAM" id="SSF55486">
    <property type="entry name" value="Metalloproteases ('zincins'), catalytic domain"/>
    <property type="match status" value="1"/>
</dbReference>
<dbReference type="PANTHER" id="PTHR46986">
    <property type="entry name" value="ENDORIBONUCLEASE YBEY, CHLOROPLASTIC"/>
    <property type="match status" value="1"/>
</dbReference>
<dbReference type="GO" id="GO:0006364">
    <property type="term" value="P:rRNA processing"/>
    <property type="evidence" value="ECO:0007669"/>
    <property type="project" value="UniProtKB-UniRule"/>
</dbReference>
<dbReference type="GO" id="GO:0004222">
    <property type="term" value="F:metalloendopeptidase activity"/>
    <property type="evidence" value="ECO:0007669"/>
    <property type="project" value="InterPro"/>
</dbReference>
<accession>A0A1G2HK49</accession>
<dbReference type="Pfam" id="PF02130">
    <property type="entry name" value="YbeY"/>
    <property type="match status" value="1"/>
</dbReference>
<evidence type="ECO:0000256" key="5">
    <source>
        <dbReference type="ARBA" id="ARBA00022801"/>
    </source>
</evidence>
<proteinExistence type="inferred from homology"/>
<dbReference type="PANTHER" id="PTHR46986:SF1">
    <property type="entry name" value="ENDORIBONUCLEASE YBEY, CHLOROPLASTIC"/>
    <property type="match status" value="1"/>
</dbReference>
<dbReference type="InterPro" id="IPR023091">
    <property type="entry name" value="MetalPrtase_cat_dom_sf_prd"/>
</dbReference>
<organism evidence="8 9">
    <name type="scientific">Candidatus Spechtbacteria bacterium RIFCSPLOWO2_02_FULL_38_8</name>
    <dbReference type="NCBI Taxonomy" id="1802164"/>
    <lineage>
        <taxon>Bacteria</taxon>
        <taxon>Candidatus Spechtiibacteriota</taxon>
    </lineage>
</organism>
<keyword evidence="2 7" id="KW-0540">Nuclease</keyword>
<evidence type="ECO:0000256" key="6">
    <source>
        <dbReference type="ARBA" id="ARBA00022833"/>
    </source>
</evidence>
<evidence type="ECO:0000256" key="4">
    <source>
        <dbReference type="ARBA" id="ARBA00022759"/>
    </source>
</evidence>
<feature type="binding site" evidence="7">
    <location>
        <position position="108"/>
    </location>
    <ligand>
        <name>Zn(2+)</name>
        <dbReference type="ChEBI" id="CHEBI:29105"/>
        <note>catalytic</note>
    </ligand>
</feature>
<keyword evidence="3 7" id="KW-0479">Metal-binding</keyword>
<keyword evidence="5 7" id="KW-0378">Hydrolase</keyword>
<dbReference type="HAMAP" id="MF_00009">
    <property type="entry name" value="Endoribonucl_YbeY"/>
    <property type="match status" value="1"/>
</dbReference>
<comment type="similarity">
    <text evidence="1 7">Belongs to the endoribonuclease YbeY family.</text>
</comment>
<sequence length="130" mass="15183">MINIINETKFKIIKKTVKNCVKAVLNFKNNNAELSIIFVEPNKIRKLNKQHRGRDEVTDVLSFKSEEDNYLGDIIICPQYIKENSVEFLWEICHVATHGALHLLGVEHKTEKARRDMHKLEEKIISSLRK</sequence>
<comment type="subcellular location">
    <subcellularLocation>
        <location evidence="7">Cytoplasm</location>
    </subcellularLocation>
</comment>
<dbReference type="EMBL" id="MHOJ01000008">
    <property type="protein sequence ID" value="OGZ62857.1"/>
    <property type="molecule type" value="Genomic_DNA"/>
</dbReference>
<keyword evidence="6 7" id="KW-0862">Zinc</keyword>
<keyword evidence="7" id="KW-0698">rRNA processing</keyword>
<gene>
    <name evidence="7" type="primary">ybeY</name>
    <name evidence="8" type="ORF">A3H51_00935</name>
</gene>
<feature type="binding site" evidence="7">
    <location>
        <position position="102"/>
    </location>
    <ligand>
        <name>Zn(2+)</name>
        <dbReference type="ChEBI" id="CHEBI:29105"/>
        <note>catalytic</note>
    </ligand>
</feature>
<protein>
    <recommendedName>
        <fullName evidence="7">Endoribonuclease YbeY</fullName>
        <ecNumber evidence="7">3.1.-.-</ecNumber>
    </recommendedName>
</protein>
<evidence type="ECO:0000256" key="7">
    <source>
        <dbReference type="HAMAP-Rule" id="MF_00009"/>
    </source>
</evidence>
<keyword evidence="7" id="KW-0690">Ribosome biogenesis</keyword>
<evidence type="ECO:0000256" key="2">
    <source>
        <dbReference type="ARBA" id="ARBA00022722"/>
    </source>
</evidence>
<dbReference type="Gene3D" id="3.40.390.30">
    <property type="entry name" value="Metalloproteases ('zincins'), catalytic domain"/>
    <property type="match status" value="1"/>
</dbReference>
<keyword evidence="4 7" id="KW-0255">Endonuclease</keyword>
<evidence type="ECO:0000313" key="9">
    <source>
        <dbReference type="Proteomes" id="UP000178509"/>
    </source>
</evidence>
<dbReference type="STRING" id="1802164.A3H51_00935"/>
<comment type="cofactor">
    <cofactor evidence="7">
        <name>Zn(2+)</name>
        <dbReference type="ChEBI" id="CHEBI:29105"/>
    </cofactor>
    <text evidence="7">Binds 1 zinc ion.</text>
</comment>
<dbReference type="InterPro" id="IPR002036">
    <property type="entry name" value="YbeY"/>
</dbReference>
<evidence type="ECO:0000313" key="8">
    <source>
        <dbReference type="EMBL" id="OGZ62857.1"/>
    </source>
</evidence>